<evidence type="ECO:0000256" key="1">
    <source>
        <dbReference type="ARBA" id="ARBA00022553"/>
    </source>
</evidence>
<keyword evidence="1" id="KW-0597">Phosphoprotein</keyword>
<dbReference type="Gene3D" id="2.60.200.20">
    <property type="match status" value="1"/>
</dbReference>
<keyword evidence="5" id="KW-1185">Reference proteome</keyword>
<dbReference type="Pfam" id="PF13240">
    <property type="entry name" value="Zn_Ribbon_1"/>
    <property type="match status" value="1"/>
</dbReference>
<dbReference type="AlphaFoldDB" id="A0A542DWS9"/>
<evidence type="ECO:0000313" key="4">
    <source>
        <dbReference type="EMBL" id="TQJ07551.1"/>
    </source>
</evidence>
<dbReference type="Pfam" id="PF00498">
    <property type="entry name" value="FHA"/>
    <property type="match status" value="1"/>
</dbReference>
<dbReference type="PROSITE" id="PS50006">
    <property type="entry name" value="FHA_DOMAIN"/>
    <property type="match status" value="1"/>
</dbReference>
<feature type="domain" description="FHA" evidence="3">
    <location>
        <begin position="157"/>
        <end position="207"/>
    </location>
</feature>
<dbReference type="OrthoDB" id="5111283at2"/>
<accession>A0A542DWS9</accession>
<sequence length="254" mass="26556">MICPNGHESQADDFCDTCGAPIDREHQPVGSVTSASAEPAAASSQACPHCGTTNLPDALFCEACGYDFTTGALPRGERAPGAAAEGEGDGQGVVPASSEGPDTEPDEPVAAPAPAEPVVQWVAEVWVDPAWYEGQEAEEPLPSPGLPTVVPLTKRSNLVGRVSASRNIVPDVDCTSDTGVSRRHAQLTTDGRRWFVEDLGSSNGTYVGPAAGPLPIDPIAVGPRTELSDDDRVYVGAWTRIVVREATEEERATP</sequence>
<reference evidence="4 5" key="1">
    <citation type="submission" date="2019-06" db="EMBL/GenBank/DDBJ databases">
        <title>Sequencing the genomes of 1000 actinobacteria strains.</title>
        <authorList>
            <person name="Klenk H.-P."/>
        </authorList>
    </citation>
    <scope>NUCLEOTIDE SEQUENCE [LARGE SCALE GENOMIC DNA]</scope>
    <source>
        <strain evidence="4 5">DSM 18607</strain>
    </source>
</reference>
<evidence type="ECO:0000256" key="2">
    <source>
        <dbReference type="SAM" id="MobiDB-lite"/>
    </source>
</evidence>
<dbReference type="Proteomes" id="UP000317893">
    <property type="component" value="Unassembled WGS sequence"/>
</dbReference>
<dbReference type="RefSeq" id="WP_141846666.1">
    <property type="nucleotide sequence ID" value="NZ_BAAAPR010000006.1"/>
</dbReference>
<gene>
    <name evidence="4" type="ORF">FB458_0616</name>
</gene>
<dbReference type="InterPro" id="IPR008984">
    <property type="entry name" value="SMAD_FHA_dom_sf"/>
</dbReference>
<dbReference type="CDD" id="cd00060">
    <property type="entry name" value="FHA"/>
    <property type="match status" value="1"/>
</dbReference>
<organism evidence="4 5">
    <name type="scientific">Lapillicoccus jejuensis</name>
    <dbReference type="NCBI Taxonomy" id="402171"/>
    <lineage>
        <taxon>Bacteria</taxon>
        <taxon>Bacillati</taxon>
        <taxon>Actinomycetota</taxon>
        <taxon>Actinomycetes</taxon>
        <taxon>Micrococcales</taxon>
        <taxon>Intrasporangiaceae</taxon>
        <taxon>Lapillicoccus</taxon>
    </lineage>
</organism>
<dbReference type="InterPro" id="IPR000253">
    <property type="entry name" value="FHA_dom"/>
</dbReference>
<dbReference type="InterPro" id="IPR050923">
    <property type="entry name" value="Cell_Proc_Reg/RNA_Proc"/>
</dbReference>
<feature type="compositionally biased region" description="Low complexity" evidence="2">
    <location>
        <begin position="76"/>
        <end position="85"/>
    </location>
</feature>
<dbReference type="SMART" id="SM00240">
    <property type="entry name" value="FHA"/>
    <property type="match status" value="1"/>
</dbReference>
<evidence type="ECO:0000259" key="3">
    <source>
        <dbReference type="PROSITE" id="PS50006"/>
    </source>
</evidence>
<dbReference type="PANTHER" id="PTHR23308">
    <property type="entry name" value="NUCLEAR INHIBITOR OF PROTEIN PHOSPHATASE-1"/>
    <property type="match status" value="1"/>
</dbReference>
<dbReference type="InterPro" id="IPR026870">
    <property type="entry name" value="Zinc_ribbon_dom"/>
</dbReference>
<comment type="caution">
    <text evidence="4">The sequence shown here is derived from an EMBL/GenBank/DDBJ whole genome shotgun (WGS) entry which is preliminary data.</text>
</comment>
<proteinExistence type="predicted"/>
<evidence type="ECO:0000313" key="5">
    <source>
        <dbReference type="Proteomes" id="UP000317893"/>
    </source>
</evidence>
<protein>
    <submittedName>
        <fullName evidence="4">Double zinc ribbon protein</fullName>
    </submittedName>
</protein>
<dbReference type="EMBL" id="VFMN01000001">
    <property type="protein sequence ID" value="TQJ07551.1"/>
    <property type="molecule type" value="Genomic_DNA"/>
</dbReference>
<name>A0A542DWS9_9MICO</name>
<feature type="region of interest" description="Disordered" evidence="2">
    <location>
        <begin position="76"/>
        <end position="111"/>
    </location>
</feature>
<dbReference type="SUPFAM" id="SSF49879">
    <property type="entry name" value="SMAD/FHA domain"/>
    <property type="match status" value="1"/>
</dbReference>